<organism evidence="2 3">
    <name type="scientific">Ogataea haglerorum</name>
    <dbReference type="NCBI Taxonomy" id="1937702"/>
    <lineage>
        <taxon>Eukaryota</taxon>
        <taxon>Fungi</taxon>
        <taxon>Dikarya</taxon>
        <taxon>Ascomycota</taxon>
        <taxon>Saccharomycotina</taxon>
        <taxon>Pichiomycetes</taxon>
        <taxon>Pichiales</taxon>
        <taxon>Pichiaceae</taxon>
        <taxon>Ogataea</taxon>
    </lineage>
</organism>
<evidence type="ECO:0000313" key="3">
    <source>
        <dbReference type="Proteomes" id="UP000738402"/>
    </source>
</evidence>
<evidence type="ECO:0000256" key="1">
    <source>
        <dbReference type="SAM" id="MobiDB-lite"/>
    </source>
</evidence>
<feature type="compositionally biased region" description="Gly residues" evidence="1">
    <location>
        <begin position="169"/>
        <end position="181"/>
    </location>
</feature>
<reference evidence="2" key="1">
    <citation type="journal article" date="2021" name="G3 (Bethesda)">
        <title>Genomic diversity, chromosomal rearrangements, and interspecies hybridization in the ogataea polymorpha species complex.</title>
        <authorList>
            <person name="Hanson S.J."/>
            <person name="Cinneide E.O."/>
            <person name="Salzberg L.I."/>
            <person name="Wolfe K.H."/>
            <person name="McGowan J."/>
            <person name="Fitzpatrick D.A."/>
            <person name="Matlin K."/>
        </authorList>
    </citation>
    <scope>NUCLEOTIDE SEQUENCE</scope>
    <source>
        <strain evidence="2">83-405-1</strain>
    </source>
</reference>
<name>A0AAN6I0W8_9ASCO</name>
<feature type="compositionally biased region" description="Acidic residues" evidence="1">
    <location>
        <begin position="290"/>
        <end position="299"/>
    </location>
</feature>
<dbReference type="Proteomes" id="UP000738402">
    <property type="component" value="Unassembled WGS sequence"/>
</dbReference>
<feature type="compositionally biased region" description="Basic residues" evidence="1">
    <location>
        <begin position="138"/>
        <end position="148"/>
    </location>
</feature>
<feature type="region of interest" description="Disordered" evidence="1">
    <location>
        <begin position="278"/>
        <end position="317"/>
    </location>
</feature>
<gene>
    <name evidence="2" type="ORF">KL933_002306</name>
</gene>
<protein>
    <submittedName>
        <fullName evidence="2">Uncharacterized protein</fullName>
    </submittedName>
</protein>
<comment type="caution">
    <text evidence="2">The sequence shown here is derived from an EMBL/GenBank/DDBJ whole genome shotgun (WGS) entry which is preliminary data.</text>
</comment>
<sequence>MAARSSPRNSKYDIDRRVSDLVLRAQPADNLFGEIFIIPDFYFDIAGLGALLAGLKTSAGRTKRQHEPAAQKTVAVHTVRLASEPAERRGGRRLQHAAERAGRQRKHGANQICAAPEFRQAQPGRRRRQARSANLRSNRGKRQRRQRKDTRAEQPDVPARVETAQGARIEGGAGVGRGRGQSPGAAVQKTDGYTRGTQAGKETTLNTFTSSLSSNINANDLLNKGKTFFENLNKENEKWISDLHSRAASFRNEERPMLRKLMGQKADSSPLLPKLRSSLGLFHPSRPDSEPELSDEELSFETHPCTTDYSLSERKLD</sequence>
<feature type="region of interest" description="Disordered" evidence="1">
    <location>
        <begin position="82"/>
        <end position="201"/>
    </location>
</feature>
<proteinExistence type="predicted"/>
<dbReference type="AlphaFoldDB" id="A0AAN6I0W8"/>
<dbReference type="EMBL" id="JAHLUH010000005">
    <property type="protein sequence ID" value="KAG7728180.1"/>
    <property type="molecule type" value="Genomic_DNA"/>
</dbReference>
<evidence type="ECO:0000313" key="2">
    <source>
        <dbReference type="EMBL" id="KAG7728180.1"/>
    </source>
</evidence>
<accession>A0AAN6I0W8</accession>